<keyword evidence="2" id="KW-1185">Reference proteome</keyword>
<protein>
    <submittedName>
        <fullName evidence="1">Uncharacterized protein</fullName>
    </submittedName>
</protein>
<dbReference type="EMBL" id="CM055100">
    <property type="protein sequence ID" value="KAJ7545308.1"/>
    <property type="molecule type" value="Genomic_DNA"/>
</dbReference>
<evidence type="ECO:0000313" key="2">
    <source>
        <dbReference type="Proteomes" id="UP001162992"/>
    </source>
</evidence>
<proteinExistence type="predicted"/>
<accession>A0ACC2CTF1</accession>
<reference evidence="2" key="1">
    <citation type="journal article" date="2024" name="Proc. Natl. Acad. Sci. U.S.A.">
        <title>Extraordinary preservation of gene collinearity over three hundred million years revealed in homosporous lycophytes.</title>
        <authorList>
            <person name="Li C."/>
            <person name="Wickell D."/>
            <person name="Kuo L.Y."/>
            <person name="Chen X."/>
            <person name="Nie B."/>
            <person name="Liao X."/>
            <person name="Peng D."/>
            <person name="Ji J."/>
            <person name="Jenkins J."/>
            <person name="Williams M."/>
            <person name="Shu S."/>
            <person name="Plott C."/>
            <person name="Barry K."/>
            <person name="Rajasekar S."/>
            <person name="Grimwood J."/>
            <person name="Han X."/>
            <person name="Sun S."/>
            <person name="Hou Z."/>
            <person name="He W."/>
            <person name="Dai G."/>
            <person name="Sun C."/>
            <person name="Schmutz J."/>
            <person name="Leebens-Mack J.H."/>
            <person name="Li F.W."/>
            <person name="Wang L."/>
        </authorList>
    </citation>
    <scope>NUCLEOTIDE SEQUENCE [LARGE SCALE GENOMIC DNA]</scope>
    <source>
        <strain evidence="2">cv. PW_Plant_1</strain>
    </source>
</reference>
<evidence type="ECO:0000313" key="1">
    <source>
        <dbReference type="EMBL" id="KAJ7545308.1"/>
    </source>
</evidence>
<comment type="caution">
    <text evidence="1">The sequence shown here is derived from an EMBL/GenBank/DDBJ whole genome shotgun (WGS) entry which is preliminary data.</text>
</comment>
<sequence length="648" mass="72242">MFHYDLLLHSQVREDVEGQKSGSLKVQSAIEKTSPQDMRRICMYKVFDVASRSFSKFGAKAKAHWPACYLSGKDANLTDSDATRPLKGGWRTAPLIFGTEICEKIATSGLHANLVTYLVQQLHLQTVEAANTITNFNGSANLSPIFGAYLADAYLGRFRAIVIGSIFYLVGVVLLAVDAAVASLKPPPCAHYIHGALGQHCLPASFRQKAFLYMAFAFLVFGAGGIRPCVAAFGADQFDQNDPEERKKSSKFFNWYYFSLGLSLLFAVTVLVYIQDNVGWSLGFGIPAILMTLSLTCFVCGYKLYRHAVGNGNPFIRLAQVCVSAFRQRKHKVPVDPSELFRGFGEDGSDGAFLPLKHSDQFRFLDKAAIVTDSTRTGESNRWKLCTVHQVEEFKCLLRILPIWGTGILFTTAHAQQSTFMVQQARTMDRHIGSRFQVPPASFTVFSFLTLLVWVPFYDRIIVPATRRLTGKERGITFLQRIGIGLFISVIAMLIAGATERYRRYAAMTAGLADLPHVQVPISAFWLVPQYCLLGLAESFVLIGQLELFYDQFPENMRSLAGALFSSSHAVGSYSSTIIVELIQKFSEKSGNERQPNGSLHGHQGGWFSNNLNRGHLDYFYWLLGSLGAINFVAFLLCARWYKYKNLH</sequence>
<dbReference type="Proteomes" id="UP001162992">
    <property type="component" value="Chromosome 9"/>
</dbReference>
<organism evidence="1 2">
    <name type="scientific">Diphasiastrum complanatum</name>
    <name type="common">Issler's clubmoss</name>
    <name type="synonym">Lycopodium complanatum</name>
    <dbReference type="NCBI Taxonomy" id="34168"/>
    <lineage>
        <taxon>Eukaryota</taxon>
        <taxon>Viridiplantae</taxon>
        <taxon>Streptophyta</taxon>
        <taxon>Embryophyta</taxon>
        <taxon>Tracheophyta</taxon>
        <taxon>Lycopodiopsida</taxon>
        <taxon>Lycopodiales</taxon>
        <taxon>Lycopodiaceae</taxon>
        <taxon>Lycopodioideae</taxon>
        <taxon>Diphasiastrum</taxon>
    </lineage>
</organism>
<gene>
    <name evidence="1" type="ORF">O6H91_09G114300</name>
</gene>
<name>A0ACC2CTF1_DIPCM</name>